<dbReference type="Gene3D" id="3.10.20.90">
    <property type="entry name" value="Phosphatidylinositol 3-kinase Catalytic Subunit, Chain A, domain 1"/>
    <property type="match status" value="1"/>
</dbReference>
<dbReference type="Pfam" id="PF00789">
    <property type="entry name" value="UBX"/>
    <property type="match status" value="1"/>
</dbReference>
<gene>
    <name evidence="14" type="ORF">NXF25_015256</name>
</gene>
<dbReference type="FunFam" id="3.30.420.210:FF:000003">
    <property type="entry name" value="UBX domain protein 11"/>
    <property type="match status" value="1"/>
</dbReference>
<dbReference type="GO" id="GO:0005856">
    <property type="term" value="C:cytoskeleton"/>
    <property type="evidence" value="ECO:0007669"/>
    <property type="project" value="UniProtKB-SubCell"/>
</dbReference>
<comment type="subcellular location">
    <subcellularLocation>
        <location evidence="1">Cytoplasm</location>
        <location evidence="1">Cytoskeleton</location>
    </subcellularLocation>
</comment>
<dbReference type="GO" id="GO:0043130">
    <property type="term" value="F:ubiquitin binding"/>
    <property type="evidence" value="ECO:0007669"/>
    <property type="project" value="TreeGrafter"/>
</dbReference>
<evidence type="ECO:0000256" key="10">
    <source>
        <dbReference type="SAM" id="Coils"/>
    </source>
</evidence>
<evidence type="ECO:0000256" key="2">
    <source>
        <dbReference type="ARBA" id="ARBA00022490"/>
    </source>
</evidence>
<feature type="domain" description="SEP" evidence="13">
    <location>
        <begin position="251"/>
        <end position="315"/>
    </location>
</feature>
<dbReference type="PROSITE" id="PS50053">
    <property type="entry name" value="UBIQUITIN_2"/>
    <property type="match status" value="1"/>
</dbReference>
<dbReference type="AlphaFoldDB" id="A0AAW1AYT1"/>
<evidence type="ECO:0000313" key="14">
    <source>
        <dbReference type="EMBL" id="KAK9394728.1"/>
    </source>
</evidence>
<name>A0AAW1AYT1_CROAD</name>
<dbReference type="InterPro" id="IPR012989">
    <property type="entry name" value="SEP_domain"/>
</dbReference>
<keyword evidence="3 10" id="KW-0175">Coiled coil</keyword>
<evidence type="ECO:0000259" key="11">
    <source>
        <dbReference type="PROSITE" id="PS50033"/>
    </source>
</evidence>
<dbReference type="InterPro" id="IPR036241">
    <property type="entry name" value="NSFL1C_SEP_dom_sf"/>
</dbReference>
<reference evidence="14 15" key="1">
    <citation type="journal article" date="2024" name="Proc. Natl. Acad. Sci. U.S.A.">
        <title>The genetic regulatory architecture and epigenomic basis for age-related changes in rattlesnake venom.</title>
        <authorList>
            <person name="Hogan M.P."/>
            <person name="Holding M.L."/>
            <person name="Nystrom G.S."/>
            <person name="Colston T.J."/>
            <person name="Bartlett D.A."/>
            <person name="Mason A.J."/>
            <person name="Ellsworth S.A."/>
            <person name="Rautsaw R.M."/>
            <person name="Lawrence K.C."/>
            <person name="Strickland J.L."/>
            <person name="He B."/>
            <person name="Fraser P."/>
            <person name="Margres M.J."/>
            <person name="Gilbert D.M."/>
            <person name="Gibbs H.L."/>
            <person name="Parkinson C.L."/>
            <person name="Rokyta D.R."/>
        </authorList>
    </citation>
    <scope>NUCLEOTIDE SEQUENCE [LARGE SCALE GENOMIC DNA]</scope>
    <source>
        <strain evidence="14">DRR0105</strain>
    </source>
</reference>
<dbReference type="InterPro" id="IPR000626">
    <property type="entry name" value="Ubiquitin-like_dom"/>
</dbReference>
<organism evidence="14 15">
    <name type="scientific">Crotalus adamanteus</name>
    <name type="common">Eastern diamondback rattlesnake</name>
    <dbReference type="NCBI Taxonomy" id="8729"/>
    <lineage>
        <taxon>Eukaryota</taxon>
        <taxon>Metazoa</taxon>
        <taxon>Chordata</taxon>
        <taxon>Craniata</taxon>
        <taxon>Vertebrata</taxon>
        <taxon>Euteleostomi</taxon>
        <taxon>Lepidosauria</taxon>
        <taxon>Squamata</taxon>
        <taxon>Bifurcata</taxon>
        <taxon>Unidentata</taxon>
        <taxon>Episquamata</taxon>
        <taxon>Toxicofera</taxon>
        <taxon>Serpentes</taxon>
        <taxon>Colubroidea</taxon>
        <taxon>Viperidae</taxon>
        <taxon>Crotalinae</taxon>
        <taxon>Crotalus</taxon>
    </lineage>
</organism>
<evidence type="ECO:0000313" key="15">
    <source>
        <dbReference type="Proteomes" id="UP001474421"/>
    </source>
</evidence>
<dbReference type="InterPro" id="IPR001012">
    <property type="entry name" value="UBX_dom"/>
</dbReference>
<dbReference type="CDD" id="cd17077">
    <property type="entry name" value="UBX_UBXN11"/>
    <property type="match status" value="1"/>
</dbReference>
<dbReference type="SUPFAM" id="SSF54236">
    <property type="entry name" value="Ubiquitin-like"/>
    <property type="match status" value="1"/>
</dbReference>
<evidence type="ECO:0000256" key="4">
    <source>
        <dbReference type="ARBA" id="ARBA00023212"/>
    </source>
</evidence>
<comment type="subunit">
    <text evidence="6">Interacts with GNA12, GNA13, RND1, RND2 and RND3.</text>
</comment>
<evidence type="ECO:0000256" key="3">
    <source>
        <dbReference type="ARBA" id="ARBA00023054"/>
    </source>
</evidence>
<evidence type="ECO:0000256" key="6">
    <source>
        <dbReference type="ARBA" id="ARBA00062345"/>
    </source>
</evidence>
<feature type="coiled-coil region" evidence="10">
    <location>
        <begin position="105"/>
        <end position="146"/>
    </location>
</feature>
<evidence type="ECO:0000256" key="8">
    <source>
        <dbReference type="ARBA" id="ARBA00075811"/>
    </source>
</evidence>
<protein>
    <recommendedName>
        <fullName evidence="7">UBX domain-containing protein 11</fullName>
    </recommendedName>
    <alternativeName>
        <fullName evidence="9">Socius</fullName>
    </alternativeName>
    <alternativeName>
        <fullName evidence="8">UBX domain-containing protein 5</fullName>
    </alternativeName>
</protein>
<proteinExistence type="predicted"/>
<dbReference type="Proteomes" id="UP001474421">
    <property type="component" value="Unassembled WGS sequence"/>
</dbReference>
<keyword evidence="2" id="KW-0963">Cytoplasm</keyword>
<evidence type="ECO:0000259" key="13">
    <source>
        <dbReference type="PROSITE" id="PS51399"/>
    </source>
</evidence>
<comment type="caution">
    <text evidence="14">The sequence shown here is derived from an EMBL/GenBank/DDBJ whole genome shotgun (WGS) entry which is preliminary data.</text>
</comment>
<dbReference type="SUPFAM" id="SSF102848">
    <property type="entry name" value="NSFL1 (p97 ATPase) cofactor p47, SEP domain"/>
    <property type="match status" value="1"/>
</dbReference>
<evidence type="ECO:0000256" key="9">
    <source>
        <dbReference type="ARBA" id="ARBA00081109"/>
    </source>
</evidence>
<sequence>MSETSGGVGIKTVFKKKMSSPFSSLSKIRRMPLQLQPTEKKAVPLQTNIQNEDEAAMMDEILGPGVQIPVQFNLPSCSSGATAQSSMLGNAPTDMELMTSMMQKIASLEQKVKSQAQAIQEKNKKIRELEEQIKTLQKRTEKTSSGTSRVEELEMLCLQLQRQVWEMERFLNDYGLIWVGEDPDSLRDLESLEEEESPTSRTFWKPGEAIMSETPIDFDLILKNLKELSVLAGEGISQIKHTTGGARLKRLDSVPITFYQNGIVMFKGPFRSYKDPSTQRCLQDILDGFFPSELQRRYPSGVPFQVTDKRDVFFRERKLPGYFPGFGQAVGRSKPSGIKETSEISGPKLTMEQFLNKLPKSLVRDGQVIDIREDLKKTLQGLDGAQSHEVVLVETPSLTALRKRLEGKQKTEGPGTNISTLRIKSEDGEKTYIVKMSFTETIGHLRQHLAQNRGEAAEPYEILSTFPLRVYNNEAVSLEECGLVPNAFLLLRKKLPPAKAGEE</sequence>
<feature type="domain" description="Ubiquitin-like" evidence="12">
    <location>
        <begin position="419"/>
        <end position="498"/>
    </location>
</feature>
<evidence type="ECO:0000256" key="1">
    <source>
        <dbReference type="ARBA" id="ARBA00004245"/>
    </source>
</evidence>
<dbReference type="Gene3D" id="3.30.420.210">
    <property type="entry name" value="SEP domain"/>
    <property type="match status" value="1"/>
</dbReference>
<dbReference type="PROSITE" id="PS50033">
    <property type="entry name" value="UBX"/>
    <property type="match status" value="1"/>
</dbReference>
<dbReference type="EMBL" id="JAOTOJ010000011">
    <property type="protein sequence ID" value="KAK9394728.1"/>
    <property type="molecule type" value="Genomic_DNA"/>
</dbReference>
<evidence type="ECO:0000256" key="5">
    <source>
        <dbReference type="ARBA" id="ARBA00059434"/>
    </source>
</evidence>
<dbReference type="FunFam" id="3.10.20.90:FF:000790">
    <property type="entry name" value="Uncharacterized protein"/>
    <property type="match status" value="1"/>
</dbReference>
<accession>A0AAW1AYT1</accession>
<dbReference type="Pfam" id="PF08059">
    <property type="entry name" value="SEP"/>
    <property type="match status" value="1"/>
</dbReference>
<dbReference type="SMART" id="SM00553">
    <property type="entry name" value="SEP"/>
    <property type="match status" value="1"/>
</dbReference>
<evidence type="ECO:0000256" key="7">
    <source>
        <dbReference type="ARBA" id="ARBA00073759"/>
    </source>
</evidence>
<dbReference type="InterPro" id="IPR029071">
    <property type="entry name" value="Ubiquitin-like_domsf"/>
</dbReference>
<dbReference type="PANTHER" id="PTHR23333:SF4">
    <property type="entry name" value="UBX DOMAIN-CONTAINING PROTEIN 11"/>
    <property type="match status" value="1"/>
</dbReference>
<feature type="domain" description="UBX" evidence="11">
    <location>
        <begin position="414"/>
        <end position="491"/>
    </location>
</feature>
<evidence type="ECO:0000259" key="12">
    <source>
        <dbReference type="PROSITE" id="PS50053"/>
    </source>
</evidence>
<keyword evidence="4" id="KW-0206">Cytoskeleton</keyword>
<comment type="function">
    <text evidence="5">May be involved in the reorganization of actin cytoskeleton mediated by RND1, RND2 and RND3. Promotes RHOA activation mediated by GNA12 and GNA13.</text>
</comment>
<keyword evidence="15" id="KW-1185">Reference proteome</keyword>
<dbReference type="PANTHER" id="PTHR23333">
    <property type="entry name" value="UBX DOMAIN CONTAINING PROTEIN"/>
    <property type="match status" value="1"/>
</dbReference>
<dbReference type="GO" id="GO:0043161">
    <property type="term" value="P:proteasome-mediated ubiquitin-dependent protein catabolic process"/>
    <property type="evidence" value="ECO:0007669"/>
    <property type="project" value="TreeGrafter"/>
</dbReference>
<dbReference type="PROSITE" id="PS51399">
    <property type="entry name" value="SEP"/>
    <property type="match status" value="1"/>
</dbReference>